<gene>
    <name evidence="1" type="ORF">IQ17_01852</name>
</gene>
<dbReference type="AlphaFoldDB" id="A0A562LIT8"/>
<comment type="caution">
    <text evidence="1">The sequence shown here is derived from an EMBL/GenBank/DDBJ whole genome shotgun (WGS) entry which is preliminary data.</text>
</comment>
<evidence type="ECO:0000313" key="2">
    <source>
        <dbReference type="Proteomes" id="UP000317176"/>
    </source>
</evidence>
<proteinExistence type="predicted"/>
<dbReference type="RefSeq" id="WP_231088575.1">
    <property type="nucleotide sequence ID" value="NZ_CP088014.1"/>
</dbReference>
<organism evidence="1 2">
    <name type="scientific">Bradyrhizobium daqingense</name>
    <dbReference type="NCBI Taxonomy" id="993502"/>
    <lineage>
        <taxon>Bacteria</taxon>
        <taxon>Pseudomonadati</taxon>
        <taxon>Pseudomonadota</taxon>
        <taxon>Alphaproteobacteria</taxon>
        <taxon>Hyphomicrobiales</taxon>
        <taxon>Nitrobacteraceae</taxon>
        <taxon>Bradyrhizobium</taxon>
    </lineage>
</organism>
<dbReference type="EMBL" id="VLKL01000004">
    <property type="protein sequence ID" value="TWI07501.1"/>
    <property type="molecule type" value="Genomic_DNA"/>
</dbReference>
<keyword evidence="2" id="KW-1185">Reference proteome</keyword>
<accession>A0A562LIT8</accession>
<reference evidence="1 2" key="1">
    <citation type="journal article" date="2015" name="Stand. Genomic Sci.">
        <title>Genomic Encyclopedia of Bacterial and Archaeal Type Strains, Phase III: the genomes of soil and plant-associated and newly described type strains.</title>
        <authorList>
            <person name="Whitman W.B."/>
            <person name="Woyke T."/>
            <person name="Klenk H.P."/>
            <person name="Zhou Y."/>
            <person name="Lilburn T.G."/>
            <person name="Beck B.J."/>
            <person name="De Vos P."/>
            <person name="Vandamme P."/>
            <person name="Eisen J.A."/>
            <person name="Garrity G."/>
            <person name="Hugenholtz P."/>
            <person name="Kyrpides N.C."/>
        </authorList>
    </citation>
    <scope>NUCLEOTIDE SEQUENCE [LARGE SCALE GENOMIC DNA]</scope>
    <source>
        <strain evidence="1 2">CGMCC 1.10947</strain>
    </source>
</reference>
<evidence type="ECO:0000313" key="1">
    <source>
        <dbReference type="EMBL" id="TWI07501.1"/>
    </source>
</evidence>
<sequence>MRHTNFLLGIIAASIMTFSPASLLADERREEPLRIQVNVSLFLPGPTGDTDEALKLRERARRSIYELAAGECAIVDQVLTKNCRLESVSVNVNTNRQSGGQNEGYAATGNFTLRATLK</sequence>
<protein>
    <submittedName>
        <fullName evidence="1">Uncharacterized protein</fullName>
    </submittedName>
</protein>
<name>A0A562LIT8_9BRAD</name>
<dbReference type="Proteomes" id="UP000317176">
    <property type="component" value="Unassembled WGS sequence"/>
</dbReference>